<feature type="region of interest" description="Disordered" evidence="1">
    <location>
        <begin position="57"/>
        <end position="178"/>
    </location>
</feature>
<accession>G0MUA4</accession>
<feature type="region of interest" description="Disordered" evidence="1">
    <location>
        <begin position="312"/>
        <end position="341"/>
    </location>
</feature>
<evidence type="ECO:0000313" key="3">
    <source>
        <dbReference type="Proteomes" id="UP000008068"/>
    </source>
</evidence>
<feature type="compositionally biased region" description="Low complexity" evidence="1">
    <location>
        <begin position="317"/>
        <end position="335"/>
    </location>
</feature>
<protein>
    <submittedName>
        <fullName evidence="2">Uncharacterized protein</fullName>
    </submittedName>
</protein>
<name>G0MUA4_CAEBE</name>
<feature type="compositionally biased region" description="Basic residues" evidence="1">
    <location>
        <begin position="114"/>
        <end position="129"/>
    </location>
</feature>
<dbReference type="AlphaFoldDB" id="G0MUA4"/>
<evidence type="ECO:0000313" key="2">
    <source>
        <dbReference type="EMBL" id="EGT44023.1"/>
    </source>
</evidence>
<feature type="compositionally biased region" description="Acidic residues" evidence="1">
    <location>
        <begin position="139"/>
        <end position="149"/>
    </location>
</feature>
<dbReference type="OrthoDB" id="5838092at2759"/>
<feature type="compositionally biased region" description="Basic and acidic residues" evidence="1">
    <location>
        <begin position="150"/>
        <end position="178"/>
    </location>
</feature>
<proteinExistence type="predicted"/>
<feature type="region of interest" description="Disordered" evidence="1">
    <location>
        <begin position="1"/>
        <end position="24"/>
    </location>
</feature>
<organism evidence="3">
    <name type="scientific">Caenorhabditis brenneri</name>
    <name type="common">Nematode worm</name>
    <dbReference type="NCBI Taxonomy" id="135651"/>
    <lineage>
        <taxon>Eukaryota</taxon>
        <taxon>Metazoa</taxon>
        <taxon>Ecdysozoa</taxon>
        <taxon>Nematoda</taxon>
        <taxon>Chromadorea</taxon>
        <taxon>Rhabditida</taxon>
        <taxon>Rhabditina</taxon>
        <taxon>Rhabditomorpha</taxon>
        <taxon>Rhabditoidea</taxon>
        <taxon>Rhabditidae</taxon>
        <taxon>Peloderinae</taxon>
        <taxon>Caenorhabditis</taxon>
    </lineage>
</organism>
<dbReference type="InParanoid" id="G0MUA4"/>
<dbReference type="STRING" id="135651.G0MUA4"/>
<feature type="compositionally biased region" description="Basic and acidic residues" evidence="1">
    <location>
        <begin position="91"/>
        <end position="103"/>
    </location>
</feature>
<reference evidence="3" key="1">
    <citation type="submission" date="2011-07" db="EMBL/GenBank/DDBJ databases">
        <authorList>
            <consortium name="Caenorhabditis brenneri Sequencing and Analysis Consortium"/>
            <person name="Wilson R.K."/>
        </authorList>
    </citation>
    <scope>NUCLEOTIDE SEQUENCE [LARGE SCALE GENOMIC DNA]</scope>
    <source>
        <strain evidence="3">PB2801</strain>
    </source>
</reference>
<dbReference type="EMBL" id="GL379812">
    <property type="protein sequence ID" value="EGT44023.1"/>
    <property type="molecule type" value="Genomic_DNA"/>
</dbReference>
<sequence length="397" mass="45662">MAGLIRSLFKGKKTRKEQKDETAANEEDYLVFQSCSGSKRQPTARFADDCMLPATAAYHTTNAPKLRKGPQSCPGGNRDDDNNFQKKKPRDHHEDFRIDDYSAGRRQYQSHRDLSHHHSLRRKESKKRNSVFDFRADDRSDDDENDENEENYKKNYENADRHRREERRKQEKWEEEKKSIQNAMANMAFCMASVQQMEQLKKERDQYKKEANRYKNRCEKLENKFEQMGTMSPNYAGLQALSMQPSPYQTPQFPQPQFSQPLSFQYPMGSSIQTFAQPPNPSVPVSTRSVDFLNHQGRMPPQLSFPQQYSGALSKNTHGGSTSFTTSGTPTTIGSEGAGESLVNPSDLSFLGDYNFKAPQNYEESCDEDEVKNYRHEEMFFPPSRLSDLTVSTATTN</sequence>
<dbReference type="FunCoup" id="G0MUA4">
    <property type="interactions" value="245"/>
</dbReference>
<dbReference type="PANTHER" id="PTHR37960:SF4">
    <property type="entry name" value="BZIP DOMAIN-CONTAINING PROTEIN"/>
    <property type="match status" value="1"/>
</dbReference>
<keyword evidence="3" id="KW-1185">Reference proteome</keyword>
<gene>
    <name evidence="2" type="ORF">CAEBREN_24761</name>
</gene>
<dbReference type="HOGENOM" id="CLU_052878_0_0_1"/>
<dbReference type="eggNOG" id="ENOG502TH2S">
    <property type="taxonomic scope" value="Eukaryota"/>
</dbReference>
<dbReference type="Proteomes" id="UP000008068">
    <property type="component" value="Unassembled WGS sequence"/>
</dbReference>
<dbReference type="PANTHER" id="PTHR37960">
    <property type="entry name" value="PROTEIN CBG06493-RELATED"/>
    <property type="match status" value="1"/>
</dbReference>
<evidence type="ECO:0000256" key="1">
    <source>
        <dbReference type="SAM" id="MobiDB-lite"/>
    </source>
</evidence>